<feature type="domain" description="Gfo/Idh/MocA-like oxidoreductase N-terminal" evidence="11">
    <location>
        <begin position="2"/>
        <end position="37"/>
    </location>
</feature>
<dbReference type="GO" id="GO:0047115">
    <property type="term" value="F:trans-1,2-dihydrobenzene-1,2-diol dehydrogenase activity"/>
    <property type="evidence" value="ECO:0007669"/>
    <property type="project" value="UniProtKB-EC"/>
</dbReference>
<dbReference type="Pfam" id="PF01408">
    <property type="entry name" value="GFO_IDH_MocA"/>
    <property type="match status" value="1"/>
</dbReference>
<proteinExistence type="inferred from homology"/>
<name>A0A9J7LKF6_BRAFL</name>
<dbReference type="PANTHER" id="PTHR22604">
    <property type="entry name" value="OXIDOREDUCTASES"/>
    <property type="match status" value="1"/>
</dbReference>
<dbReference type="InterPro" id="IPR050984">
    <property type="entry name" value="Gfo/Idh/MocA_domain"/>
</dbReference>
<feature type="domain" description="GFO/IDH/MocA-like oxidoreductase" evidence="12">
    <location>
        <begin position="48"/>
        <end position="130"/>
    </location>
</feature>
<evidence type="ECO:0000256" key="2">
    <source>
        <dbReference type="ARBA" id="ARBA00023002"/>
    </source>
</evidence>
<evidence type="ECO:0000256" key="4">
    <source>
        <dbReference type="ARBA" id="ARBA00038984"/>
    </source>
</evidence>
<dbReference type="Gene3D" id="3.30.360.10">
    <property type="entry name" value="Dihydrodipicolinate Reductase, domain 2"/>
    <property type="match status" value="1"/>
</dbReference>
<evidence type="ECO:0000256" key="10">
    <source>
        <dbReference type="ARBA" id="ARBA00049233"/>
    </source>
</evidence>
<keyword evidence="2" id="KW-0560">Oxidoreductase</keyword>
<dbReference type="EC" id="1.1.1.179" evidence="4"/>
<reference evidence="14" key="2">
    <citation type="submission" date="2025-08" db="UniProtKB">
        <authorList>
            <consortium name="RefSeq"/>
        </authorList>
    </citation>
    <scope>IDENTIFICATION</scope>
    <source>
        <strain evidence="14">S238N-H82</strain>
        <tissue evidence="14">Testes</tissue>
    </source>
</reference>
<evidence type="ECO:0000256" key="7">
    <source>
        <dbReference type="ARBA" id="ARBA00042988"/>
    </source>
</evidence>
<dbReference type="Pfam" id="PF22725">
    <property type="entry name" value="GFO_IDH_MocA_C3"/>
    <property type="match status" value="1"/>
</dbReference>
<dbReference type="OrthoDB" id="2129491at2759"/>
<evidence type="ECO:0000256" key="6">
    <source>
        <dbReference type="ARBA" id="ARBA00042926"/>
    </source>
</evidence>
<keyword evidence="13" id="KW-1185">Reference proteome</keyword>
<dbReference type="RefSeq" id="XP_035683393.1">
    <property type="nucleotide sequence ID" value="XM_035827500.1"/>
</dbReference>
<evidence type="ECO:0000259" key="11">
    <source>
        <dbReference type="Pfam" id="PF01408"/>
    </source>
</evidence>
<evidence type="ECO:0000256" key="8">
    <source>
        <dbReference type="ARBA" id="ARBA00043025"/>
    </source>
</evidence>
<dbReference type="OMA" id="TNPPMEN"/>
<evidence type="ECO:0000256" key="3">
    <source>
        <dbReference type="ARBA" id="ARBA00038853"/>
    </source>
</evidence>
<evidence type="ECO:0000256" key="1">
    <source>
        <dbReference type="ARBA" id="ARBA00010928"/>
    </source>
</evidence>
<evidence type="ECO:0000313" key="14">
    <source>
        <dbReference type="RefSeq" id="XP_035683393.1"/>
    </source>
</evidence>
<evidence type="ECO:0000256" key="9">
    <source>
        <dbReference type="ARBA" id="ARBA00047423"/>
    </source>
</evidence>
<accession>A0A9J7LKF6</accession>
<dbReference type="SUPFAM" id="SSF55347">
    <property type="entry name" value="Glyceraldehyde-3-phosphate dehydrogenase-like, C-terminal domain"/>
    <property type="match status" value="1"/>
</dbReference>
<dbReference type="AlphaFoldDB" id="A0A9J7LKF6"/>
<dbReference type="Gene3D" id="3.40.50.720">
    <property type="entry name" value="NAD(P)-binding Rossmann-like Domain"/>
    <property type="match status" value="1"/>
</dbReference>
<dbReference type="GeneID" id="118420636"/>
<dbReference type="PANTHER" id="PTHR22604:SF105">
    <property type="entry name" value="TRANS-1,2-DIHYDROBENZENE-1,2-DIOL DEHYDROGENASE"/>
    <property type="match status" value="1"/>
</dbReference>
<comment type="similarity">
    <text evidence="1">Belongs to the Gfo/Idh/MocA family.</text>
</comment>
<dbReference type="InterPro" id="IPR055170">
    <property type="entry name" value="GFO_IDH_MocA-like_dom"/>
</dbReference>
<evidence type="ECO:0000259" key="12">
    <source>
        <dbReference type="Pfam" id="PF22725"/>
    </source>
</evidence>
<comment type="catalytic activity">
    <reaction evidence="10">
        <text>D-xylose + NADP(+) = D-xylono-1,5-lactone + NADPH + H(+)</text>
        <dbReference type="Rhea" id="RHEA:22000"/>
        <dbReference type="ChEBI" id="CHEBI:15378"/>
        <dbReference type="ChEBI" id="CHEBI:15867"/>
        <dbReference type="ChEBI" id="CHEBI:53455"/>
        <dbReference type="ChEBI" id="CHEBI:57783"/>
        <dbReference type="ChEBI" id="CHEBI:58349"/>
        <dbReference type="EC" id="1.1.1.179"/>
    </reaction>
</comment>
<gene>
    <name evidence="14" type="primary">LOC118420636</name>
</gene>
<evidence type="ECO:0000256" key="5">
    <source>
        <dbReference type="ARBA" id="ARBA00040603"/>
    </source>
</evidence>
<dbReference type="KEGG" id="bfo:118420636"/>
<organism evidence="13 14">
    <name type="scientific">Branchiostoma floridae</name>
    <name type="common">Florida lancelet</name>
    <name type="synonym">Amphioxus</name>
    <dbReference type="NCBI Taxonomy" id="7739"/>
    <lineage>
        <taxon>Eukaryota</taxon>
        <taxon>Metazoa</taxon>
        <taxon>Chordata</taxon>
        <taxon>Cephalochordata</taxon>
        <taxon>Leptocardii</taxon>
        <taxon>Amphioxiformes</taxon>
        <taxon>Branchiostomatidae</taxon>
        <taxon>Branchiostoma</taxon>
    </lineage>
</organism>
<protein>
    <recommendedName>
        <fullName evidence="5">Trans-1,2-dihydrobenzene-1,2-diol dehydrogenase</fullName>
        <ecNumber evidence="4">1.1.1.179</ecNumber>
        <ecNumber evidence="3">1.3.1.20</ecNumber>
    </recommendedName>
    <alternativeName>
        <fullName evidence="8">D-xylose 1-dehydrogenase</fullName>
    </alternativeName>
    <alternativeName>
        <fullName evidence="7">D-xylose-NADP dehydrogenase</fullName>
    </alternativeName>
    <alternativeName>
        <fullName evidence="6">Dimeric dihydrodiol dehydrogenase</fullName>
    </alternativeName>
</protein>
<dbReference type="InterPro" id="IPR000683">
    <property type="entry name" value="Gfo/Idh/MocA-like_OxRdtase_N"/>
</dbReference>
<reference evidence="13" key="1">
    <citation type="journal article" date="2020" name="Nat. Ecol. Evol.">
        <title>Deeply conserved synteny resolves early events in vertebrate evolution.</title>
        <authorList>
            <person name="Simakov O."/>
            <person name="Marletaz F."/>
            <person name="Yue J.X."/>
            <person name="O'Connell B."/>
            <person name="Jenkins J."/>
            <person name="Brandt A."/>
            <person name="Calef R."/>
            <person name="Tung C.H."/>
            <person name="Huang T.K."/>
            <person name="Schmutz J."/>
            <person name="Satoh N."/>
            <person name="Yu J.K."/>
            <person name="Putnam N.H."/>
            <person name="Green R.E."/>
            <person name="Rokhsar D.S."/>
        </authorList>
    </citation>
    <scope>NUCLEOTIDE SEQUENCE [LARGE SCALE GENOMIC DNA]</scope>
    <source>
        <strain evidence="13">S238N-H82</strain>
    </source>
</reference>
<dbReference type="EC" id="1.3.1.20" evidence="3"/>
<dbReference type="SUPFAM" id="SSF51735">
    <property type="entry name" value="NAD(P)-binding Rossmann-fold domains"/>
    <property type="match status" value="1"/>
</dbReference>
<evidence type="ECO:0000313" key="13">
    <source>
        <dbReference type="Proteomes" id="UP000001554"/>
    </source>
</evidence>
<dbReference type="Proteomes" id="UP000001554">
    <property type="component" value="Chromosome 8"/>
</dbReference>
<dbReference type="GO" id="GO:0000166">
    <property type="term" value="F:nucleotide binding"/>
    <property type="evidence" value="ECO:0007669"/>
    <property type="project" value="InterPro"/>
</dbReference>
<sequence length="163" mass="17958">MMLQSGKPVLCEKPKSTDSREVQQMISLAKEKNLFFMEAIWSRFFPVYEKVREILRSGELGEVRIVTASLGINFDGVPRLRNRSLAVGSLIEAGIYPIQFAAMVFGEEKPQGGTATGHLTDTGVDESATVGPEVQQQQNGSPDLQRVYNAVPRGLYLRNNGLA</sequence>
<dbReference type="GO" id="GO:0047837">
    <property type="term" value="F:D-xylose 1-dehydrogenase (NADP+) activity"/>
    <property type="evidence" value="ECO:0007669"/>
    <property type="project" value="UniProtKB-EC"/>
</dbReference>
<dbReference type="InterPro" id="IPR036291">
    <property type="entry name" value="NAD(P)-bd_dom_sf"/>
</dbReference>
<comment type="catalytic activity">
    <reaction evidence="9">
        <text>(1R,2R)-1,2-dihydrobenzene-1,2-diol + NADP(+) = catechol + NADPH + H(+)</text>
        <dbReference type="Rhea" id="RHEA:16729"/>
        <dbReference type="ChEBI" id="CHEBI:10702"/>
        <dbReference type="ChEBI" id="CHEBI:15378"/>
        <dbReference type="ChEBI" id="CHEBI:18135"/>
        <dbReference type="ChEBI" id="CHEBI:57783"/>
        <dbReference type="ChEBI" id="CHEBI:58349"/>
        <dbReference type="EC" id="1.3.1.20"/>
    </reaction>
</comment>